<feature type="coiled-coil region" evidence="1">
    <location>
        <begin position="69"/>
        <end position="99"/>
    </location>
</feature>
<dbReference type="RefSeq" id="WP_097040697.1">
    <property type="nucleotide sequence ID" value="NZ_OBEK01000002.1"/>
</dbReference>
<gene>
    <name evidence="2" type="ORF">SAMN05421503_1439</name>
</gene>
<reference evidence="3" key="1">
    <citation type="submission" date="2017-09" db="EMBL/GenBank/DDBJ databases">
        <authorList>
            <person name="Varghese N."/>
            <person name="Submissions S."/>
        </authorList>
    </citation>
    <scope>NUCLEOTIDE SEQUENCE [LARGE SCALE GENOMIC DNA]</scope>
    <source>
        <strain evidence="3">CGMCC 1.8913</strain>
    </source>
</reference>
<organism evidence="2 3">
    <name type="scientific">Terribacillus aidingensis</name>
    <dbReference type="NCBI Taxonomy" id="586416"/>
    <lineage>
        <taxon>Bacteria</taxon>
        <taxon>Bacillati</taxon>
        <taxon>Bacillota</taxon>
        <taxon>Bacilli</taxon>
        <taxon>Bacillales</taxon>
        <taxon>Bacillaceae</taxon>
        <taxon>Terribacillus</taxon>
    </lineage>
</organism>
<dbReference type="EMBL" id="OBEK01000002">
    <property type="protein sequence ID" value="SNZ09962.1"/>
    <property type="molecule type" value="Genomic_DNA"/>
</dbReference>
<dbReference type="OrthoDB" id="1758285at2"/>
<name>A0A285NKE3_9BACI</name>
<evidence type="ECO:0008006" key="4">
    <source>
        <dbReference type="Google" id="ProtNLM"/>
    </source>
</evidence>
<accession>A0A285NKE3</accession>
<dbReference type="InterPro" id="IPR029052">
    <property type="entry name" value="Metallo-depent_PP-like"/>
</dbReference>
<dbReference type="SUPFAM" id="SSF56300">
    <property type="entry name" value="Metallo-dependent phosphatases"/>
    <property type="match status" value="1"/>
</dbReference>
<sequence>MTHDILQRGNNESFLDYQVRLFSNKDTYKTSFDEIADLLNKEYGSNYGESKWRKSFKEYCNWKDYILSKNLDKEILDKYEEMRVEAEKEKIRKLDQKREYNKAIRNQARFEKLRDDLQDGIQLLERKKPLTFKPSSSTVENVKHGLALFSDWHFGMEVDNSVNKFNKEIFDARVNLLVSKIVDYGLKNEIHTLHVANLGDQISGTIHISTRVQSNEDLVEQVQYVSEVLSEIVSHLSSIFPKVVYYNVIGNHGRSGKKDEVGLKENYEYLIPWYMEARLRNHPNVTIKTDKDGYILDKIFDEEVVYAHGNFDNPNQSVNRLPQLLGVIPKHIFTGHIHHKFSKEYGVTRVHVNPSLIGADDHSTSGRYGGKPAQSFFVFDKEDGLESEYYIRLDKVK</sequence>
<proteinExistence type="predicted"/>
<keyword evidence="1" id="KW-0175">Coiled coil</keyword>
<evidence type="ECO:0000256" key="1">
    <source>
        <dbReference type="SAM" id="Coils"/>
    </source>
</evidence>
<protein>
    <recommendedName>
        <fullName evidence="4">Calcineurin-like phosphoesterase superfamily domain-containing protein</fullName>
    </recommendedName>
</protein>
<keyword evidence="3" id="KW-1185">Reference proteome</keyword>
<dbReference type="Proteomes" id="UP000219356">
    <property type="component" value="Unassembled WGS sequence"/>
</dbReference>
<evidence type="ECO:0000313" key="3">
    <source>
        <dbReference type="Proteomes" id="UP000219356"/>
    </source>
</evidence>
<evidence type="ECO:0000313" key="2">
    <source>
        <dbReference type="EMBL" id="SNZ09962.1"/>
    </source>
</evidence>
<dbReference type="AlphaFoldDB" id="A0A285NKE3"/>